<sequence length="197" mass="22809">MKTNVPDESVRDSIVDAALGVFERYGLHRVSMHDISVASGMGRSSLYHYFGNKMEVFDAVSKKLLEQVFIAAKKEIDTESTMAVNVSKYELKKLEGIKAMSRKYHLALIDLKQDPALLLTKMRIIIHDETKMLNDLIDRAIDRKEILPLNIEDRRFLAETIVTVFRSFEQEILIFDRFPEMEAKLFWLVSIFHKGLQ</sequence>
<dbReference type="Gene3D" id="1.10.10.60">
    <property type="entry name" value="Homeodomain-like"/>
    <property type="match status" value="1"/>
</dbReference>
<accession>A0A4R2HDE0</accession>
<dbReference type="Pfam" id="PF00440">
    <property type="entry name" value="TetR_N"/>
    <property type="match status" value="1"/>
</dbReference>
<evidence type="ECO:0000259" key="5">
    <source>
        <dbReference type="PROSITE" id="PS50977"/>
    </source>
</evidence>
<keyword evidence="9" id="KW-1185">Reference proteome</keyword>
<dbReference type="PRINTS" id="PR00455">
    <property type="entry name" value="HTHTETR"/>
</dbReference>
<gene>
    <name evidence="7" type="ORF">EV200_104419</name>
    <name evidence="6" type="ORF">GCM10011413_10050</name>
</gene>
<dbReference type="InterPro" id="IPR009057">
    <property type="entry name" value="Homeodomain-like_sf"/>
</dbReference>
<evidence type="ECO:0000313" key="6">
    <source>
        <dbReference type="EMBL" id="GGE45888.1"/>
    </source>
</evidence>
<evidence type="ECO:0000313" key="9">
    <source>
        <dbReference type="Proteomes" id="UP000622648"/>
    </source>
</evidence>
<dbReference type="PANTHER" id="PTHR30055">
    <property type="entry name" value="HTH-TYPE TRANSCRIPTIONAL REGULATOR RUTR"/>
    <property type="match status" value="1"/>
</dbReference>
<evidence type="ECO:0000256" key="1">
    <source>
        <dbReference type="ARBA" id="ARBA00023015"/>
    </source>
</evidence>
<protein>
    <submittedName>
        <fullName evidence="7">TetR family transcriptional regulator</fullName>
    </submittedName>
</protein>
<evidence type="ECO:0000256" key="4">
    <source>
        <dbReference type="PROSITE-ProRule" id="PRU00335"/>
    </source>
</evidence>
<name>A0A4R2HDE0_9SPHI</name>
<dbReference type="PANTHER" id="PTHR30055:SF234">
    <property type="entry name" value="HTH-TYPE TRANSCRIPTIONAL REGULATOR BETI"/>
    <property type="match status" value="1"/>
</dbReference>
<reference evidence="6" key="1">
    <citation type="journal article" date="2014" name="Int. J. Syst. Evol. Microbiol.">
        <title>Complete genome of a new Firmicutes species belonging to the dominant human colonic microbiota ('Ruminococcus bicirculans') reveals two chromosomes and a selective capacity to utilize plant glucans.</title>
        <authorList>
            <consortium name="NISC Comparative Sequencing Program"/>
            <person name="Wegmann U."/>
            <person name="Louis P."/>
            <person name="Goesmann A."/>
            <person name="Henrissat B."/>
            <person name="Duncan S.H."/>
            <person name="Flint H.J."/>
        </authorList>
    </citation>
    <scope>NUCLEOTIDE SEQUENCE</scope>
    <source>
        <strain evidence="6">CGMCC 1.15644</strain>
    </source>
</reference>
<feature type="domain" description="HTH tetR-type" evidence="5">
    <location>
        <begin position="8"/>
        <end position="68"/>
    </location>
</feature>
<reference evidence="7 8" key="3">
    <citation type="submission" date="2019-03" db="EMBL/GenBank/DDBJ databases">
        <title>Genomic Encyclopedia of Type Strains, Phase IV (KMG-IV): sequencing the most valuable type-strain genomes for metagenomic binning, comparative biology and taxonomic classification.</title>
        <authorList>
            <person name="Goeker M."/>
        </authorList>
    </citation>
    <scope>NUCLEOTIDE SEQUENCE [LARGE SCALE GENOMIC DNA]</scope>
    <source>
        <strain evidence="7 8">DSM 103236</strain>
    </source>
</reference>
<dbReference type="Gene3D" id="1.10.357.10">
    <property type="entry name" value="Tetracycline Repressor, domain 2"/>
    <property type="match status" value="1"/>
</dbReference>
<reference evidence="6" key="4">
    <citation type="submission" date="2024-05" db="EMBL/GenBank/DDBJ databases">
        <authorList>
            <person name="Sun Q."/>
            <person name="Zhou Y."/>
        </authorList>
    </citation>
    <scope>NUCLEOTIDE SEQUENCE</scope>
    <source>
        <strain evidence="6">CGMCC 1.15644</strain>
    </source>
</reference>
<evidence type="ECO:0000256" key="2">
    <source>
        <dbReference type="ARBA" id="ARBA00023125"/>
    </source>
</evidence>
<keyword evidence="1" id="KW-0805">Transcription regulation</keyword>
<evidence type="ECO:0000313" key="8">
    <source>
        <dbReference type="Proteomes" id="UP000295684"/>
    </source>
</evidence>
<dbReference type="PROSITE" id="PS50977">
    <property type="entry name" value="HTH_TETR_2"/>
    <property type="match status" value="1"/>
</dbReference>
<keyword evidence="2 4" id="KW-0238">DNA-binding</keyword>
<evidence type="ECO:0000313" key="7">
    <source>
        <dbReference type="EMBL" id="TCO25381.1"/>
    </source>
</evidence>
<keyword evidence="3" id="KW-0804">Transcription</keyword>
<dbReference type="EMBL" id="SLWO01000004">
    <property type="protein sequence ID" value="TCO25381.1"/>
    <property type="molecule type" value="Genomic_DNA"/>
</dbReference>
<dbReference type="GO" id="GO:0000976">
    <property type="term" value="F:transcription cis-regulatory region binding"/>
    <property type="evidence" value="ECO:0007669"/>
    <property type="project" value="TreeGrafter"/>
</dbReference>
<dbReference type="InterPro" id="IPR001647">
    <property type="entry name" value="HTH_TetR"/>
</dbReference>
<organism evidence="7 8">
    <name type="scientific">Pedobacter psychrotolerans</name>
    <dbReference type="NCBI Taxonomy" id="1843235"/>
    <lineage>
        <taxon>Bacteria</taxon>
        <taxon>Pseudomonadati</taxon>
        <taxon>Bacteroidota</taxon>
        <taxon>Sphingobacteriia</taxon>
        <taxon>Sphingobacteriales</taxon>
        <taxon>Sphingobacteriaceae</taxon>
        <taxon>Pedobacter</taxon>
    </lineage>
</organism>
<feature type="DNA-binding region" description="H-T-H motif" evidence="4">
    <location>
        <begin position="31"/>
        <end position="50"/>
    </location>
</feature>
<dbReference type="GO" id="GO:0003700">
    <property type="term" value="F:DNA-binding transcription factor activity"/>
    <property type="evidence" value="ECO:0007669"/>
    <property type="project" value="TreeGrafter"/>
</dbReference>
<reference evidence="9" key="2">
    <citation type="journal article" date="2019" name="Int. J. Syst. Evol. Microbiol.">
        <title>The Global Catalogue of Microorganisms (GCM) 10K type strain sequencing project: providing services to taxonomists for standard genome sequencing and annotation.</title>
        <authorList>
            <consortium name="The Broad Institute Genomics Platform"/>
            <consortium name="The Broad Institute Genome Sequencing Center for Infectious Disease"/>
            <person name="Wu L."/>
            <person name="Ma J."/>
        </authorList>
    </citation>
    <scope>NUCLEOTIDE SEQUENCE [LARGE SCALE GENOMIC DNA]</scope>
    <source>
        <strain evidence="9">CGMCC 1.15644</strain>
    </source>
</reference>
<dbReference type="Proteomes" id="UP000622648">
    <property type="component" value="Unassembled WGS sequence"/>
</dbReference>
<proteinExistence type="predicted"/>
<dbReference type="RefSeq" id="WP_132533064.1">
    <property type="nucleotide sequence ID" value="NZ_BMJO01000002.1"/>
</dbReference>
<dbReference type="AlphaFoldDB" id="A0A4R2HDE0"/>
<dbReference type="SUPFAM" id="SSF46689">
    <property type="entry name" value="Homeodomain-like"/>
    <property type="match status" value="1"/>
</dbReference>
<evidence type="ECO:0000256" key="3">
    <source>
        <dbReference type="ARBA" id="ARBA00023163"/>
    </source>
</evidence>
<dbReference type="OrthoDB" id="9789566at2"/>
<dbReference type="Proteomes" id="UP000295684">
    <property type="component" value="Unassembled WGS sequence"/>
</dbReference>
<dbReference type="InterPro" id="IPR050109">
    <property type="entry name" value="HTH-type_TetR-like_transc_reg"/>
</dbReference>
<comment type="caution">
    <text evidence="7">The sequence shown here is derived from an EMBL/GenBank/DDBJ whole genome shotgun (WGS) entry which is preliminary data.</text>
</comment>
<dbReference type="EMBL" id="BMJO01000002">
    <property type="protein sequence ID" value="GGE45888.1"/>
    <property type="molecule type" value="Genomic_DNA"/>
</dbReference>